<dbReference type="Gramene" id="MELO3C014265.2.1">
    <property type="protein sequence ID" value="MELO3C014265.2.1"/>
    <property type="gene ID" value="MELO3C014265.2"/>
</dbReference>
<organism evidence="2">
    <name type="scientific">Cucumis melo</name>
    <name type="common">Muskmelon</name>
    <dbReference type="NCBI Taxonomy" id="3656"/>
    <lineage>
        <taxon>Eukaryota</taxon>
        <taxon>Viridiplantae</taxon>
        <taxon>Streptophyta</taxon>
        <taxon>Embryophyta</taxon>
        <taxon>Tracheophyta</taxon>
        <taxon>Spermatophyta</taxon>
        <taxon>Magnoliopsida</taxon>
        <taxon>eudicotyledons</taxon>
        <taxon>Gunneridae</taxon>
        <taxon>Pentapetalae</taxon>
        <taxon>rosids</taxon>
        <taxon>fabids</taxon>
        <taxon>Cucurbitales</taxon>
        <taxon>Cucurbitaceae</taxon>
        <taxon>Benincaseae</taxon>
        <taxon>Cucumis</taxon>
    </lineage>
</organism>
<evidence type="ECO:0000313" key="2">
    <source>
        <dbReference type="EnsemblPlants" id="MELO3C014265.2.1"/>
    </source>
</evidence>
<evidence type="ECO:0000256" key="1">
    <source>
        <dbReference type="SAM" id="MobiDB-lite"/>
    </source>
</evidence>
<proteinExistence type="predicted"/>
<accession>A0A9I9D7P6</accession>
<name>A0A9I9D7P6_CUCME</name>
<protein>
    <submittedName>
        <fullName evidence="2">Uncharacterized protein</fullName>
    </submittedName>
</protein>
<dbReference type="AlphaFoldDB" id="A0A9I9D7P6"/>
<feature type="region of interest" description="Disordered" evidence="1">
    <location>
        <begin position="20"/>
        <end position="58"/>
    </location>
</feature>
<sequence>MGQVELEKAGRCLCRRRELNGRKQKSSRGSLDRGSARVNARGEVTGQRVGSRLGEAAGRGVVGAEQSRAAVCFAKDLDGRTASPIAGRFEKAERGGDETGVGWRVLEEMCLAGDGDGKGRAERELCKIGGGSGG</sequence>
<dbReference type="EnsemblPlants" id="MELO3C014265.2.1">
    <property type="protein sequence ID" value="MELO3C014265.2.1"/>
    <property type="gene ID" value="MELO3C014265.2"/>
</dbReference>
<reference evidence="2" key="1">
    <citation type="submission" date="2023-03" db="UniProtKB">
        <authorList>
            <consortium name="EnsemblPlants"/>
        </authorList>
    </citation>
    <scope>IDENTIFICATION</scope>
</reference>